<dbReference type="AlphaFoldDB" id="A0A6G0SX01"/>
<organism evidence="2 3">
    <name type="scientific">Aphis glycines</name>
    <name type="common">Soybean aphid</name>
    <dbReference type="NCBI Taxonomy" id="307491"/>
    <lineage>
        <taxon>Eukaryota</taxon>
        <taxon>Metazoa</taxon>
        <taxon>Ecdysozoa</taxon>
        <taxon>Arthropoda</taxon>
        <taxon>Hexapoda</taxon>
        <taxon>Insecta</taxon>
        <taxon>Pterygota</taxon>
        <taxon>Neoptera</taxon>
        <taxon>Paraneoptera</taxon>
        <taxon>Hemiptera</taxon>
        <taxon>Sternorrhyncha</taxon>
        <taxon>Aphidomorpha</taxon>
        <taxon>Aphidoidea</taxon>
        <taxon>Aphididae</taxon>
        <taxon>Aphidini</taxon>
        <taxon>Aphis</taxon>
        <taxon>Aphis</taxon>
    </lineage>
</organism>
<gene>
    <name evidence="2" type="ORF">AGLY_017145</name>
</gene>
<name>A0A6G0SX01_APHGL</name>
<evidence type="ECO:0000313" key="2">
    <source>
        <dbReference type="EMBL" id="KAE9522484.1"/>
    </source>
</evidence>
<dbReference type="OrthoDB" id="6602453at2759"/>
<dbReference type="Proteomes" id="UP000475862">
    <property type="component" value="Unassembled WGS sequence"/>
</dbReference>
<keyword evidence="3" id="KW-1185">Reference proteome</keyword>
<feature type="non-terminal residue" evidence="2">
    <location>
        <position position="1"/>
    </location>
</feature>
<dbReference type="PANTHER" id="PTHR45749:SF21">
    <property type="entry name" value="DUF4371 DOMAIN-CONTAINING PROTEIN"/>
    <property type="match status" value="1"/>
</dbReference>
<sequence>ENNILVKTLPLSQVDNAVKPNIITKEPVVTEILQDNESQNENEKAVCKNDIANFVVKRKLNSKEIHACLTLEWVPLVSYTFPEYLESKQKRRFLHKYLAQFSWLAYSQKHEGAYCKFCVVIAFSGGGVGQQLKPLMIKFKEPLKEFQKHQTNDYHILSAQRANDFLVNLNNLNSVSVDVMLNKHIKKTIENNRKRLVPIVKTILFCAKLNLPLRGQRELDKVRQACLNGEQGVFRGLLSFRVKCGDTNLWKHFEEAPKNCTMISSQIQNEVINAIGIVVEKKIVERVKLSKFYSILCDETTDRSTVEQMTICVRYVDTINFIIREDFLGFIEMTSTTGMAIRDAIKYKLEGIGLSMDNLRGQGYDGGANMAGKNNGVQALISNNSH</sequence>
<evidence type="ECO:0000259" key="1">
    <source>
        <dbReference type="Pfam" id="PF14291"/>
    </source>
</evidence>
<dbReference type="PANTHER" id="PTHR45749">
    <property type="match status" value="1"/>
</dbReference>
<protein>
    <recommendedName>
        <fullName evidence="1">DUF4371 domain-containing protein</fullName>
    </recommendedName>
</protein>
<dbReference type="EMBL" id="VYZN01001120">
    <property type="protein sequence ID" value="KAE9522484.1"/>
    <property type="molecule type" value="Genomic_DNA"/>
</dbReference>
<accession>A0A6G0SX01</accession>
<evidence type="ECO:0000313" key="3">
    <source>
        <dbReference type="Proteomes" id="UP000475862"/>
    </source>
</evidence>
<dbReference type="InterPro" id="IPR025398">
    <property type="entry name" value="DUF4371"/>
</dbReference>
<comment type="caution">
    <text evidence="2">The sequence shown here is derived from an EMBL/GenBank/DDBJ whole genome shotgun (WGS) entry which is preliminary data.</text>
</comment>
<feature type="domain" description="DUF4371" evidence="1">
    <location>
        <begin position="209"/>
        <end position="376"/>
    </location>
</feature>
<proteinExistence type="predicted"/>
<reference evidence="2 3" key="1">
    <citation type="submission" date="2019-08" db="EMBL/GenBank/DDBJ databases">
        <title>The genome of the soybean aphid Biotype 1, its phylome, world population structure and adaptation to the North American continent.</title>
        <authorList>
            <person name="Giordano R."/>
            <person name="Donthu R.K."/>
            <person name="Hernandez A.G."/>
            <person name="Wright C.L."/>
            <person name="Zimin A.V."/>
        </authorList>
    </citation>
    <scope>NUCLEOTIDE SEQUENCE [LARGE SCALE GENOMIC DNA]</scope>
    <source>
        <tissue evidence="2">Whole aphids</tissue>
    </source>
</reference>
<dbReference type="Pfam" id="PF14291">
    <property type="entry name" value="DUF4371"/>
    <property type="match status" value="1"/>
</dbReference>